<dbReference type="InterPro" id="IPR011764">
    <property type="entry name" value="Biotin_carboxylation_dom"/>
</dbReference>
<proteinExistence type="predicted"/>
<dbReference type="EMBL" id="AP012051">
    <property type="protein sequence ID" value="BAL81623.1"/>
    <property type="molecule type" value="Genomic_DNA"/>
</dbReference>
<dbReference type="EC" id="6.3.4.14" evidence="2"/>
<name>A0A7U6GFU2_CALEA</name>
<reference evidence="10 11" key="1">
    <citation type="submission" date="2011-01" db="EMBL/GenBank/DDBJ databases">
        <title>Whole genome sequence of Caldisericum exile AZM16c01.</title>
        <authorList>
            <person name="Narita-Yamada S."/>
            <person name="Kawakoshi A."/>
            <person name="Nakamura S."/>
            <person name="Sasagawa M."/>
            <person name="Fukada J."/>
            <person name="Sekine M."/>
            <person name="Kato Y."/>
            <person name="Fukai R."/>
            <person name="Sasaki K."/>
            <person name="Hanamaki A."/>
            <person name="Narita H."/>
            <person name="Konno Y."/>
            <person name="Mori K."/>
            <person name="Yamazaki S."/>
            <person name="Suzuki K."/>
            <person name="Fujita N."/>
        </authorList>
    </citation>
    <scope>NUCLEOTIDE SEQUENCE [LARGE SCALE GENOMIC DNA]</scope>
    <source>
        <strain evidence="11">DSM 21853 / NBRC 104410 / AZM16c01</strain>
    </source>
</reference>
<dbReference type="InterPro" id="IPR051602">
    <property type="entry name" value="ACC_Biotin_Carboxylase"/>
</dbReference>
<dbReference type="InterPro" id="IPR005479">
    <property type="entry name" value="CPAse_ATP-bd"/>
</dbReference>
<dbReference type="InterPro" id="IPR005481">
    <property type="entry name" value="BC-like_N"/>
</dbReference>
<protein>
    <recommendedName>
        <fullName evidence="2">biotin carboxylase</fullName>
        <ecNumber evidence="2">6.3.4.14</ecNumber>
    </recommendedName>
</protein>
<evidence type="ECO:0000256" key="2">
    <source>
        <dbReference type="ARBA" id="ARBA00013263"/>
    </source>
</evidence>
<dbReference type="PROSITE" id="PS50975">
    <property type="entry name" value="ATP_GRASP"/>
    <property type="match status" value="1"/>
</dbReference>
<accession>A0A7U6GFU2</accession>
<dbReference type="SUPFAM" id="SSF56059">
    <property type="entry name" value="Glutathione synthetase ATP-binding domain-like"/>
    <property type="match status" value="1"/>
</dbReference>
<dbReference type="AlphaFoldDB" id="A0A7U6GFU2"/>
<dbReference type="PANTHER" id="PTHR48095:SF2">
    <property type="entry name" value="BIOTIN CARBOXYLASE, CHLOROPLASTIC"/>
    <property type="match status" value="1"/>
</dbReference>
<dbReference type="PROSITE" id="PS00866">
    <property type="entry name" value="CPSASE_1"/>
    <property type="match status" value="1"/>
</dbReference>
<comment type="catalytic activity">
    <reaction evidence="6">
        <text>N(6)-biotinyl-L-lysyl-[protein] + hydrogencarbonate + ATP = N(6)-carboxybiotinyl-L-lysyl-[protein] + ADP + phosphate + H(+)</text>
        <dbReference type="Rhea" id="RHEA:13501"/>
        <dbReference type="Rhea" id="RHEA-COMP:10505"/>
        <dbReference type="Rhea" id="RHEA-COMP:10506"/>
        <dbReference type="ChEBI" id="CHEBI:15378"/>
        <dbReference type="ChEBI" id="CHEBI:17544"/>
        <dbReference type="ChEBI" id="CHEBI:30616"/>
        <dbReference type="ChEBI" id="CHEBI:43474"/>
        <dbReference type="ChEBI" id="CHEBI:83144"/>
        <dbReference type="ChEBI" id="CHEBI:83145"/>
        <dbReference type="ChEBI" id="CHEBI:456216"/>
        <dbReference type="EC" id="6.3.4.14"/>
    </reaction>
</comment>
<keyword evidence="5 7" id="KW-0067">ATP-binding</keyword>
<dbReference type="InterPro" id="IPR011761">
    <property type="entry name" value="ATP-grasp"/>
</dbReference>
<feature type="domain" description="Biotin carboxylation" evidence="9">
    <location>
        <begin position="2"/>
        <end position="444"/>
    </location>
</feature>
<evidence type="ECO:0000256" key="3">
    <source>
        <dbReference type="ARBA" id="ARBA00022598"/>
    </source>
</evidence>
<keyword evidence="3 10" id="KW-0436">Ligase</keyword>
<dbReference type="InterPro" id="IPR005482">
    <property type="entry name" value="Biotin_COase_C"/>
</dbReference>
<evidence type="ECO:0000313" key="11">
    <source>
        <dbReference type="Proteomes" id="UP000004793"/>
    </source>
</evidence>
<dbReference type="SMART" id="SM00878">
    <property type="entry name" value="Biotin_carb_C"/>
    <property type="match status" value="1"/>
</dbReference>
<keyword evidence="11" id="KW-1185">Reference proteome</keyword>
<dbReference type="Pfam" id="PF00289">
    <property type="entry name" value="Biotin_carb_N"/>
    <property type="match status" value="1"/>
</dbReference>
<dbReference type="Proteomes" id="UP000004793">
    <property type="component" value="Chromosome"/>
</dbReference>
<dbReference type="KEGG" id="cex:CSE_14970"/>
<keyword evidence="4 7" id="KW-0547">Nucleotide-binding</keyword>
<dbReference type="RefSeq" id="WP_014454018.1">
    <property type="nucleotide sequence ID" value="NC_017096.1"/>
</dbReference>
<evidence type="ECO:0000256" key="4">
    <source>
        <dbReference type="ARBA" id="ARBA00022741"/>
    </source>
</evidence>
<evidence type="ECO:0000256" key="1">
    <source>
        <dbReference type="ARBA" id="ARBA00003761"/>
    </source>
</evidence>
<dbReference type="FunFam" id="3.30.1490.20:FF:000018">
    <property type="entry name" value="Biotin carboxylase"/>
    <property type="match status" value="1"/>
</dbReference>
<dbReference type="SUPFAM" id="SSF51246">
    <property type="entry name" value="Rudiment single hybrid motif"/>
    <property type="match status" value="1"/>
</dbReference>
<dbReference type="PROSITE" id="PS00867">
    <property type="entry name" value="CPSASE_2"/>
    <property type="match status" value="1"/>
</dbReference>
<evidence type="ECO:0000256" key="6">
    <source>
        <dbReference type="ARBA" id="ARBA00048600"/>
    </source>
</evidence>
<dbReference type="GO" id="GO:0005524">
    <property type="term" value="F:ATP binding"/>
    <property type="evidence" value="ECO:0007669"/>
    <property type="project" value="UniProtKB-UniRule"/>
</dbReference>
<evidence type="ECO:0000256" key="5">
    <source>
        <dbReference type="ARBA" id="ARBA00022840"/>
    </source>
</evidence>
<feature type="domain" description="ATP-grasp" evidence="8">
    <location>
        <begin position="121"/>
        <end position="317"/>
    </location>
</feature>
<organism evidence="10 11">
    <name type="scientific">Caldisericum exile (strain DSM 21853 / NBRC 104410 / AZM16c01)</name>
    <dbReference type="NCBI Taxonomy" id="511051"/>
    <lineage>
        <taxon>Bacteria</taxon>
        <taxon>Pseudomonadati</taxon>
        <taxon>Caldisericota/Cryosericota group</taxon>
        <taxon>Caldisericota</taxon>
        <taxon>Caldisericia</taxon>
        <taxon>Caldisericales</taxon>
        <taxon>Caldisericaceae</taxon>
        <taxon>Caldisericum</taxon>
    </lineage>
</organism>
<dbReference type="Pfam" id="PF02785">
    <property type="entry name" value="Biotin_carb_C"/>
    <property type="match status" value="1"/>
</dbReference>
<dbReference type="GO" id="GO:0046872">
    <property type="term" value="F:metal ion binding"/>
    <property type="evidence" value="ECO:0007669"/>
    <property type="project" value="InterPro"/>
</dbReference>
<evidence type="ECO:0000256" key="7">
    <source>
        <dbReference type="PROSITE-ProRule" id="PRU00409"/>
    </source>
</evidence>
<dbReference type="SUPFAM" id="SSF52440">
    <property type="entry name" value="PreATP-grasp domain"/>
    <property type="match status" value="1"/>
</dbReference>
<dbReference type="InterPro" id="IPR016185">
    <property type="entry name" value="PreATP-grasp_dom_sf"/>
</dbReference>
<dbReference type="PROSITE" id="PS50979">
    <property type="entry name" value="BC"/>
    <property type="match status" value="1"/>
</dbReference>
<dbReference type="Pfam" id="PF02786">
    <property type="entry name" value="CPSase_L_D2"/>
    <property type="match status" value="1"/>
</dbReference>
<dbReference type="Gene3D" id="3.30.470.20">
    <property type="entry name" value="ATP-grasp fold, B domain"/>
    <property type="match status" value="1"/>
</dbReference>
<dbReference type="PANTHER" id="PTHR48095">
    <property type="entry name" value="PYRUVATE CARBOXYLASE SUBUNIT A"/>
    <property type="match status" value="1"/>
</dbReference>
<dbReference type="GO" id="GO:0004075">
    <property type="term" value="F:biotin carboxylase activity"/>
    <property type="evidence" value="ECO:0007669"/>
    <property type="project" value="UniProtKB-EC"/>
</dbReference>
<evidence type="ECO:0000259" key="8">
    <source>
        <dbReference type="PROSITE" id="PS50975"/>
    </source>
</evidence>
<evidence type="ECO:0000313" key="10">
    <source>
        <dbReference type="EMBL" id="BAL81623.1"/>
    </source>
</evidence>
<evidence type="ECO:0000259" key="9">
    <source>
        <dbReference type="PROSITE" id="PS50979"/>
    </source>
</evidence>
<gene>
    <name evidence="10" type="primary">accC</name>
    <name evidence="10" type="ordered locus">CSE_14970</name>
</gene>
<comment type="function">
    <text evidence="1">This protein is a component of the acetyl coenzyme A carboxylase complex; first, biotin carboxylase catalyzes the carboxylation of the carrier protein and then the transcarboxylase transfers the carboxyl group to form malonyl-CoA.</text>
</comment>
<dbReference type="InterPro" id="IPR011054">
    <property type="entry name" value="Rudment_hybrid_motif"/>
</dbReference>
<dbReference type="OrthoDB" id="9807469at2"/>
<sequence length="446" mass="50318">MKIKKVLIANRGEIALRIARSLMEMDIEPVIAYAYEDKDSLPVKLIEKKVCIGKGNVRDSYLNIPNIMSAATLLKVDAIHPGYGLLSENPMFAKIVEDHGIKFIGPKSETMKSLKDKAHIRKIAKENGIPILEGTVEPVQNLEDARKIARSIGYPVMIKAARGGGGKGIRIARDEGELSRIFEIAKSEAKNSFGSDAIYIEKYLKKARHIEVQVIGDTFGNIQALGTRECSMQRNHQKLIEEADAVILSEEEKKNIENNAIKFAKAINYSNVGTVEFLYSDGKHYLLEMNARIQVEHPVTEEVFNVDIVKEQIKIAEGEKIRFDVKQALGHAIEFRINAEDPFENFKPSFGKIEKLRFPLGRGVRIDSHIYEGYVVPTLFDSLLAKVIVKGKNRNDALDIARRVLNEIVIEGIKTNIPFHRKMLQNENFLKNNIHTGFVEEFIKNI</sequence>